<dbReference type="AlphaFoldDB" id="A0AAW2FR66"/>
<gene>
    <name evidence="1" type="ORF">PUN28_009256</name>
</gene>
<sequence length="109" mass="12526">MTTILRLILFDSTPVRSDMSTLFFLSFFFSRIIGTRGTGFHLPKYTYARLIVISMNARVRSRVVFAPRNSNENVAHSSRTRRRCVSINDDKVGGVITRRENLRNSFHGT</sequence>
<protein>
    <recommendedName>
        <fullName evidence="3">Secreted protein</fullName>
    </recommendedName>
</protein>
<keyword evidence="2" id="KW-1185">Reference proteome</keyword>
<evidence type="ECO:0008006" key="3">
    <source>
        <dbReference type="Google" id="ProtNLM"/>
    </source>
</evidence>
<dbReference type="Proteomes" id="UP001430953">
    <property type="component" value="Unassembled WGS sequence"/>
</dbReference>
<accession>A0AAW2FR66</accession>
<comment type="caution">
    <text evidence="1">The sequence shown here is derived from an EMBL/GenBank/DDBJ whole genome shotgun (WGS) entry which is preliminary data.</text>
</comment>
<reference evidence="1 2" key="1">
    <citation type="submission" date="2023-03" db="EMBL/GenBank/DDBJ databases">
        <title>High recombination rates correlate with genetic variation in Cardiocondyla obscurior ants.</title>
        <authorList>
            <person name="Errbii M."/>
        </authorList>
    </citation>
    <scope>NUCLEOTIDE SEQUENCE [LARGE SCALE GENOMIC DNA]</scope>
    <source>
        <strain evidence="1">Alpha-2009</strain>
        <tissue evidence="1">Whole body</tissue>
    </source>
</reference>
<dbReference type="EMBL" id="JADYXP020000008">
    <property type="protein sequence ID" value="KAL0118464.1"/>
    <property type="molecule type" value="Genomic_DNA"/>
</dbReference>
<evidence type="ECO:0000313" key="1">
    <source>
        <dbReference type="EMBL" id="KAL0118464.1"/>
    </source>
</evidence>
<evidence type="ECO:0000313" key="2">
    <source>
        <dbReference type="Proteomes" id="UP001430953"/>
    </source>
</evidence>
<proteinExistence type="predicted"/>
<name>A0AAW2FR66_9HYME</name>
<organism evidence="1 2">
    <name type="scientific">Cardiocondyla obscurior</name>
    <dbReference type="NCBI Taxonomy" id="286306"/>
    <lineage>
        <taxon>Eukaryota</taxon>
        <taxon>Metazoa</taxon>
        <taxon>Ecdysozoa</taxon>
        <taxon>Arthropoda</taxon>
        <taxon>Hexapoda</taxon>
        <taxon>Insecta</taxon>
        <taxon>Pterygota</taxon>
        <taxon>Neoptera</taxon>
        <taxon>Endopterygota</taxon>
        <taxon>Hymenoptera</taxon>
        <taxon>Apocrita</taxon>
        <taxon>Aculeata</taxon>
        <taxon>Formicoidea</taxon>
        <taxon>Formicidae</taxon>
        <taxon>Myrmicinae</taxon>
        <taxon>Cardiocondyla</taxon>
    </lineage>
</organism>